<dbReference type="InterPro" id="IPR005496">
    <property type="entry name" value="Integral_membrane_TerC"/>
</dbReference>
<dbReference type="PANTHER" id="PTHR30238:SF0">
    <property type="entry name" value="THYLAKOID MEMBRANE PROTEIN TERC, CHLOROPLASTIC"/>
    <property type="match status" value="1"/>
</dbReference>
<evidence type="ECO:0000256" key="2">
    <source>
        <dbReference type="ARBA" id="ARBA00007511"/>
    </source>
</evidence>
<evidence type="ECO:0000256" key="5">
    <source>
        <dbReference type="ARBA" id="ARBA00023136"/>
    </source>
</evidence>
<evidence type="ECO:0008006" key="8">
    <source>
        <dbReference type="Google" id="ProtNLM"/>
    </source>
</evidence>
<evidence type="ECO:0000313" key="7">
    <source>
        <dbReference type="EMBL" id="EKD65807.1"/>
    </source>
</evidence>
<dbReference type="AlphaFoldDB" id="K2AVB1"/>
<keyword evidence="4 6" id="KW-1133">Transmembrane helix</keyword>
<feature type="transmembrane region" description="Helical" evidence="6">
    <location>
        <begin position="38"/>
        <end position="60"/>
    </location>
</feature>
<feature type="transmembrane region" description="Helical" evidence="6">
    <location>
        <begin position="256"/>
        <end position="276"/>
    </location>
</feature>
<protein>
    <recommendedName>
        <fullName evidence="8">Integral membrane protein TerC</fullName>
    </recommendedName>
</protein>
<dbReference type="EMBL" id="AMFJ01021670">
    <property type="protein sequence ID" value="EKD65807.1"/>
    <property type="molecule type" value="Genomic_DNA"/>
</dbReference>
<comment type="similarity">
    <text evidence="2">Belongs to the TerC family.</text>
</comment>
<keyword evidence="3 6" id="KW-0812">Transmembrane</keyword>
<dbReference type="GO" id="GO:0016020">
    <property type="term" value="C:membrane"/>
    <property type="evidence" value="ECO:0007669"/>
    <property type="project" value="UniProtKB-SubCell"/>
</dbReference>
<gene>
    <name evidence="7" type="ORF">ACD_49C00084G0002</name>
</gene>
<feature type="transmembrane region" description="Helical" evidence="6">
    <location>
        <begin position="189"/>
        <end position="209"/>
    </location>
</feature>
<dbReference type="InterPro" id="IPR022369">
    <property type="entry name" value="Integral_membrane_TerC_rswitch"/>
</dbReference>
<dbReference type="Pfam" id="PF03741">
    <property type="entry name" value="TerC"/>
    <property type="match status" value="1"/>
</dbReference>
<feature type="transmembrane region" description="Helical" evidence="6">
    <location>
        <begin position="72"/>
        <end position="91"/>
    </location>
</feature>
<reference evidence="7" key="1">
    <citation type="journal article" date="2012" name="Science">
        <title>Fermentation, hydrogen, and sulfur metabolism in multiple uncultivated bacterial phyla.</title>
        <authorList>
            <person name="Wrighton K.C."/>
            <person name="Thomas B.C."/>
            <person name="Sharon I."/>
            <person name="Miller C.S."/>
            <person name="Castelle C.J."/>
            <person name="VerBerkmoes N.C."/>
            <person name="Wilkins M.J."/>
            <person name="Hettich R.L."/>
            <person name="Lipton M.S."/>
            <person name="Williams K.H."/>
            <person name="Long P.E."/>
            <person name="Banfield J.F."/>
        </authorList>
    </citation>
    <scope>NUCLEOTIDE SEQUENCE [LARGE SCALE GENOMIC DNA]</scope>
</reference>
<name>K2AVB1_9BACT</name>
<evidence type="ECO:0000256" key="6">
    <source>
        <dbReference type="SAM" id="Phobius"/>
    </source>
</evidence>
<sequence>MQTPIYDWIWFIVFIVIMLALDIWVFNKKNHEVKIKEAVLWSVVWISLAMVFNVIIYFQFGATRAMEFFTGYIIEKSLSVDNLFVFIMIFSYFHVKKMYQHKILFWGIIGALIMRAVMIFTWIKLMENFHFIVYIFGGFLIVSGIKILFESKEEIDLEKKTVMVILKKFLPISKANDDGNFFTTIDKKFFVTPLFVTLIMIELSDLIFAMDSVPAILAISNDMFIIYTSNIFAILWLRSLYFALNSFMSAFHYLKFGLSAILMFVWLKMILGWINIVISTPVSLWIIVVLLFLSVIASITFPEQKEI</sequence>
<evidence type="ECO:0000256" key="3">
    <source>
        <dbReference type="ARBA" id="ARBA00022692"/>
    </source>
</evidence>
<comment type="caution">
    <text evidence="7">The sequence shown here is derived from an EMBL/GenBank/DDBJ whole genome shotgun (WGS) entry which is preliminary data.</text>
</comment>
<feature type="transmembrane region" description="Helical" evidence="6">
    <location>
        <begin position="103"/>
        <end position="123"/>
    </location>
</feature>
<evidence type="ECO:0000256" key="1">
    <source>
        <dbReference type="ARBA" id="ARBA00004141"/>
    </source>
</evidence>
<feature type="transmembrane region" description="Helical" evidence="6">
    <location>
        <begin position="6"/>
        <end position="26"/>
    </location>
</feature>
<feature type="transmembrane region" description="Helical" evidence="6">
    <location>
        <begin position="282"/>
        <end position="301"/>
    </location>
</feature>
<feature type="transmembrane region" description="Helical" evidence="6">
    <location>
        <begin position="129"/>
        <end position="149"/>
    </location>
</feature>
<evidence type="ECO:0000256" key="4">
    <source>
        <dbReference type="ARBA" id="ARBA00022989"/>
    </source>
</evidence>
<organism evidence="7">
    <name type="scientific">uncultured bacterium</name>
    <name type="common">gcode 4</name>
    <dbReference type="NCBI Taxonomy" id="1234023"/>
    <lineage>
        <taxon>Bacteria</taxon>
        <taxon>environmental samples</taxon>
    </lineage>
</organism>
<keyword evidence="5 6" id="KW-0472">Membrane</keyword>
<accession>K2AVB1</accession>
<dbReference type="NCBIfam" id="TIGR03718">
    <property type="entry name" value="R_switched_Alx"/>
    <property type="match status" value="1"/>
</dbReference>
<dbReference type="PANTHER" id="PTHR30238">
    <property type="entry name" value="MEMBRANE BOUND PREDICTED REDOX MODULATOR"/>
    <property type="match status" value="1"/>
</dbReference>
<feature type="transmembrane region" description="Helical" evidence="6">
    <location>
        <begin position="224"/>
        <end position="244"/>
    </location>
</feature>
<comment type="subcellular location">
    <subcellularLocation>
        <location evidence="1">Membrane</location>
        <topology evidence="1">Multi-pass membrane protein</topology>
    </subcellularLocation>
</comment>
<proteinExistence type="inferred from homology"/>